<dbReference type="EnsemblProtists" id="EOD19928">
    <property type="protein sequence ID" value="EOD19928"/>
    <property type="gene ID" value="EMIHUDRAFT_101959"/>
</dbReference>
<dbReference type="HOGENOM" id="CLU_559496_0_0_1"/>
<feature type="transmembrane region" description="Helical" evidence="5">
    <location>
        <begin position="458"/>
        <end position="485"/>
    </location>
</feature>
<dbReference type="Pfam" id="PF07690">
    <property type="entry name" value="MFS_1"/>
    <property type="match status" value="1"/>
</dbReference>
<feature type="chain" id="PRO_5044224106" description="Major facilitator superfamily (MFS) profile domain-containing protein" evidence="6">
    <location>
        <begin position="19"/>
        <end position="529"/>
    </location>
</feature>
<feature type="domain" description="Major facilitator superfamily (MFS) profile" evidence="7">
    <location>
        <begin position="53"/>
        <end position="517"/>
    </location>
</feature>
<organism evidence="8 9">
    <name type="scientific">Emiliania huxleyi (strain CCMP1516)</name>
    <dbReference type="NCBI Taxonomy" id="280463"/>
    <lineage>
        <taxon>Eukaryota</taxon>
        <taxon>Haptista</taxon>
        <taxon>Haptophyta</taxon>
        <taxon>Prymnesiophyceae</taxon>
        <taxon>Isochrysidales</taxon>
        <taxon>Noelaerhabdaceae</taxon>
        <taxon>Emiliania</taxon>
    </lineage>
</organism>
<feature type="signal peptide" evidence="6">
    <location>
        <begin position="1"/>
        <end position="18"/>
    </location>
</feature>
<dbReference type="GeneID" id="17265621"/>
<dbReference type="eggNOG" id="KOG2532">
    <property type="taxonomic scope" value="Eukaryota"/>
</dbReference>
<feature type="transmembrane region" description="Helical" evidence="5">
    <location>
        <begin position="322"/>
        <end position="346"/>
    </location>
</feature>
<evidence type="ECO:0000259" key="7">
    <source>
        <dbReference type="PROSITE" id="PS50850"/>
    </source>
</evidence>
<evidence type="ECO:0000256" key="1">
    <source>
        <dbReference type="ARBA" id="ARBA00004141"/>
    </source>
</evidence>
<dbReference type="AlphaFoldDB" id="A0A0D3J8U3"/>
<dbReference type="SUPFAM" id="SSF103473">
    <property type="entry name" value="MFS general substrate transporter"/>
    <property type="match status" value="1"/>
</dbReference>
<dbReference type="KEGG" id="ehx:EMIHUDRAFT_101959"/>
<evidence type="ECO:0000256" key="4">
    <source>
        <dbReference type="ARBA" id="ARBA00023136"/>
    </source>
</evidence>
<keyword evidence="4 5" id="KW-0472">Membrane</keyword>
<dbReference type="PANTHER" id="PTHR11662:SF399">
    <property type="entry name" value="FI19708P1-RELATED"/>
    <property type="match status" value="1"/>
</dbReference>
<keyword evidence="9" id="KW-1185">Reference proteome</keyword>
<dbReference type="Proteomes" id="UP000013827">
    <property type="component" value="Unassembled WGS sequence"/>
</dbReference>
<evidence type="ECO:0000256" key="6">
    <source>
        <dbReference type="SAM" id="SignalP"/>
    </source>
</evidence>
<evidence type="ECO:0000313" key="9">
    <source>
        <dbReference type="Proteomes" id="UP000013827"/>
    </source>
</evidence>
<dbReference type="RefSeq" id="XP_005772357.1">
    <property type="nucleotide sequence ID" value="XM_005772300.1"/>
</dbReference>
<dbReference type="PaxDb" id="2903-EOD19928"/>
<feature type="transmembrane region" description="Helical" evidence="5">
    <location>
        <begin position="183"/>
        <end position="205"/>
    </location>
</feature>
<keyword evidence="3 5" id="KW-1133">Transmembrane helix</keyword>
<feature type="transmembrane region" description="Helical" evidence="5">
    <location>
        <begin position="491"/>
        <end position="512"/>
    </location>
</feature>
<sequence length="529" mass="53671">MLLRCVGLALLFAGPAAAYQPACDGRLPLLRRAPLVASSSAVAAPQSRASDRQLYLLFGSRFVQSIMRLAMGPLVVYVCGDMACDASSRGQLLSSYSLGYLSSQIAGGALADRIGPRLVILCASALGGACTLASASARSVRALCLAQVLLGVSQGPLYPTSIAYLGPALPPSKRAHASTVLDLGITLATLLALPFSGAIAAAVGWRARTLRIPPPPLPSPPPPRGAFRLYGVLGLAFTALWASLSLDLPSHDPPPTPAPAAPAAPAATPAATPTAAAAAVSSAASAIAAAREARVGGGVGGEGGRGGRGVPPLLLGSRGVRLLLSSGAVWVIFFSHMAFNLCIYFMTSWAPTFYSESFGLLPEKAELEGRDELAKLALALPPLVDLAVKALLARPLEAALRGPGVGFVGSALAMLATPAAASRFGAVGATCCFSLANGFAALHPSGFKASYMDVTRSATGVVTGVGNTLASLAAFVGPVVVGLLLQRLGSWAPSFCAIATLQLLAALAFARFSTATPVDEEKPSADLAR</sequence>
<dbReference type="InterPro" id="IPR011701">
    <property type="entry name" value="MFS"/>
</dbReference>
<evidence type="ECO:0000256" key="5">
    <source>
        <dbReference type="SAM" id="Phobius"/>
    </source>
</evidence>
<dbReference type="InterPro" id="IPR050382">
    <property type="entry name" value="MFS_Na/Anion_cotransporter"/>
</dbReference>
<dbReference type="PANTHER" id="PTHR11662">
    <property type="entry name" value="SOLUTE CARRIER FAMILY 17"/>
    <property type="match status" value="1"/>
</dbReference>
<evidence type="ECO:0000313" key="8">
    <source>
        <dbReference type="EnsemblProtists" id="EOD19928"/>
    </source>
</evidence>
<dbReference type="GO" id="GO:0016020">
    <property type="term" value="C:membrane"/>
    <property type="evidence" value="ECO:0007669"/>
    <property type="project" value="UniProtKB-SubCell"/>
</dbReference>
<evidence type="ECO:0000256" key="3">
    <source>
        <dbReference type="ARBA" id="ARBA00022989"/>
    </source>
</evidence>
<dbReference type="OMA" id="ESTRTCA"/>
<evidence type="ECO:0000256" key="2">
    <source>
        <dbReference type="ARBA" id="ARBA00022692"/>
    </source>
</evidence>
<feature type="transmembrane region" description="Helical" evidence="5">
    <location>
        <begin position="226"/>
        <end position="244"/>
    </location>
</feature>
<reference evidence="8" key="2">
    <citation type="submission" date="2024-10" db="UniProtKB">
        <authorList>
            <consortium name="EnsemblProtists"/>
        </authorList>
    </citation>
    <scope>IDENTIFICATION</scope>
</reference>
<dbReference type="PROSITE" id="PS50850">
    <property type="entry name" value="MFS"/>
    <property type="match status" value="1"/>
</dbReference>
<protein>
    <recommendedName>
        <fullName evidence="7">Major facilitator superfamily (MFS) profile domain-containing protein</fullName>
    </recommendedName>
</protein>
<dbReference type="GO" id="GO:0022857">
    <property type="term" value="F:transmembrane transporter activity"/>
    <property type="evidence" value="ECO:0007669"/>
    <property type="project" value="InterPro"/>
</dbReference>
<dbReference type="Gene3D" id="1.20.1250.20">
    <property type="entry name" value="MFS general substrate transporter like domains"/>
    <property type="match status" value="2"/>
</dbReference>
<name>A0A0D3J8U3_EMIH1</name>
<keyword evidence="2 5" id="KW-0812">Transmembrane</keyword>
<dbReference type="InterPro" id="IPR020846">
    <property type="entry name" value="MFS_dom"/>
</dbReference>
<dbReference type="InterPro" id="IPR036259">
    <property type="entry name" value="MFS_trans_sf"/>
</dbReference>
<reference evidence="9" key="1">
    <citation type="journal article" date="2013" name="Nature">
        <title>Pan genome of the phytoplankton Emiliania underpins its global distribution.</title>
        <authorList>
            <person name="Read B.A."/>
            <person name="Kegel J."/>
            <person name="Klute M.J."/>
            <person name="Kuo A."/>
            <person name="Lefebvre S.C."/>
            <person name="Maumus F."/>
            <person name="Mayer C."/>
            <person name="Miller J."/>
            <person name="Monier A."/>
            <person name="Salamov A."/>
            <person name="Young J."/>
            <person name="Aguilar M."/>
            <person name="Claverie J.M."/>
            <person name="Frickenhaus S."/>
            <person name="Gonzalez K."/>
            <person name="Herman E.K."/>
            <person name="Lin Y.C."/>
            <person name="Napier J."/>
            <person name="Ogata H."/>
            <person name="Sarno A.F."/>
            <person name="Shmutz J."/>
            <person name="Schroeder D."/>
            <person name="de Vargas C."/>
            <person name="Verret F."/>
            <person name="von Dassow P."/>
            <person name="Valentin K."/>
            <person name="Van de Peer Y."/>
            <person name="Wheeler G."/>
            <person name="Dacks J.B."/>
            <person name="Delwiche C.F."/>
            <person name="Dyhrman S.T."/>
            <person name="Glockner G."/>
            <person name="John U."/>
            <person name="Richards T."/>
            <person name="Worden A.Z."/>
            <person name="Zhang X."/>
            <person name="Grigoriev I.V."/>
            <person name="Allen A.E."/>
            <person name="Bidle K."/>
            <person name="Borodovsky M."/>
            <person name="Bowler C."/>
            <person name="Brownlee C."/>
            <person name="Cock J.M."/>
            <person name="Elias M."/>
            <person name="Gladyshev V.N."/>
            <person name="Groth M."/>
            <person name="Guda C."/>
            <person name="Hadaegh A."/>
            <person name="Iglesias-Rodriguez M.D."/>
            <person name="Jenkins J."/>
            <person name="Jones B.M."/>
            <person name="Lawson T."/>
            <person name="Leese F."/>
            <person name="Lindquist E."/>
            <person name="Lobanov A."/>
            <person name="Lomsadze A."/>
            <person name="Malik S.B."/>
            <person name="Marsh M.E."/>
            <person name="Mackinder L."/>
            <person name="Mock T."/>
            <person name="Mueller-Roeber B."/>
            <person name="Pagarete A."/>
            <person name="Parker M."/>
            <person name="Probert I."/>
            <person name="Quesneville H."/>
            <person name="Raines C."/>
            <person name="Rensing S.A."/>
            <person name="Riano-Pachon D.M."/>
            <person name="Richier S."/>
            <person name="Rokitta S."/>
            <person name="Shiraiwa Y."/>
            <person name="Soanes D.M."/>
            <person name="van der Giezen M."/>
            <person name="Wahlund T.M."/>
            <person name="Williams B."/>
            <person name="Wilson W."/>
            <person name="Wolfe G."/>
            <person name="Wurch L.L."/>
        </authorList>
    </citation>
    <scope>NUCLEOTIDE SEQUENCE</scope>
</reference>
<keyword evidence="6" id="KW-0732">Signal</keyword>
<dbReference type="STRING" id="2903.R1CB50"/>
<comment type="subcellular location">
    <subcellularLocation>
        <location evidence="1">Membrane</location>
        <topology evidence="1">Multi-pass membrane protein</topology>
    </subcellularLocation>
</comment>
<accession>A0A0D3J8U3</accession>
<proteinExistence type="predicted"/>